<organism evidence="1 2">
    <name type="scientific">Parafrankia soli</name>
    <dbReference type="NCBI Taxonomy" id="2599596"/>
    <lineage>
        <taxon>Bacteria</taxon>
        <taxon>Bacillati</taxon>
        <taxon>Actinomycetota</taxon>
        <taxon>Actinomycetes</taxon>
        <taxon>Frankiales</taxon>
        <taxon>Frankiaceae</taxon>
        <taxon>Parafrankia</taxon>
    </lineage>
</organism>
<keyword evidence="2" id="KW-1185">Reference proteome</keyword>
<comment type="caution">
    <text evidence="1">The sequence shown here is derived from an EMBL/GenBank/DDBJ whole genome shotgun (WGS) entry which is preliminary data.</text>
</comment>
<accession>A0A1S1PIA0</accession>
<dbReference type="AlphaFoldDB" id="A0A1S1PIA0"/>
<gene>
    <name evidence="1" type="ORF">BBK14_26450</name>
</gene>
<dbReference type="EMBL" id="MAXA01000253">
    <property type="protein sequence ID" value="OHV21460.1"/>
    <property type="molecule type" value="Genomic_DNA"/>
</dbReference>
<evidence type="ECO:0000313" key="2">
    <source>
        <dbReference type="Proteomes" id="UP000179769"/>
    </source>
</evidence>
<evidence type="ECO:0000313" key="1">
    <source>
        <dbReference type="EMBL" id="OHV21460.1"/>
    </source>
</evidence>
<reference evidence="2" key="1">
    <citation type="submission" date="2016-07" db="EMBL/GenBank/DDBJ databases">
        <title>Frankia sp. NRRL B-16219 Genome sequencing.</title>
        <authorList>
            <person name="Ghodhbane-Gtari F."/>
            <person name="Swanson E."/>
            <person name="Gueddou A."/>
            <person name="Louati M."/>
            <person name="Nouioui I."/>
            <person name="Hezbri K."/>
            <person name="Abebe-Akele F."/>
            <person name="Simpson S."/>
            <person name="Morris K."/>
            <person name="Thomas K."/>
            <person name="Gtari M."/>
            <person name="Tisa L.S."/>
        </authorList>
    </citation>
    <scope>NUCLEOTIDE SEQUENCE [LARGE SCALE GENOMIC DNA]</scope>
    <source>
        <strain evidence="2">NRRL B-16219</strain>
    </source>
</reference>
<dbReference type="OrthoDB" id="3213077at2"/>
<protein>
    <submittedName>
        <fullName evidence="1">Uncharacterized protein</fullName>
    </submittedName>
</protein>
<proteinExistence type="predicted"/>
<dbReference type="RefSeq" id="WP_071066344.1">
    <property type="nucleotide sequence ID" value="NZ_MAXA01000253.1"/>
</dbReference>
<dbReference type="Pfam" id="PF19730">
    <property type="entry name" value="DUF6221"/>
    <property type="match status" value="1"/>
</dbReference>
<dbReference type="InterPro" id="IPR046193">
    <property type="entry name" value="DUF6221"/>
</dbReference>
<dbReference type="Proteomes" id="UP000179769">
    <property type="component" value="Unassembled WGS sequence"/>
</dbReference>
<name>A0A1S1PIA0_9ACTN</name>
<sequence length="101" mass="10893">MTDLRAHVLARLDQLEQTARDVPGASIWNARQVAGMTGVAPAVAEHIAQWSPARILPWTSGARELTELHHDIDGKCAVCLDVYPCPTLSVVARTLGITPGR</sequence>